<dbReference type="InterPro" id="IPR002656">
    <property type="entry name" value="Acyl_transf_3_dom"/>
</dbReference>
<dbReference type="Pfam" id="PF01757">
    <property type="entry name" value="Acyl_transf_3"/>
    <property type="match status" value="1"/>
</dbReference>
<protein>
    <recommendedName>
        <fullName evidence="2">Acyltransferase 3 domain-containing protein</fullName>
    </recommendedName>
</protein>
<feature type="transmembrane region" description="Helical" evidence="1">
    <location>
        <begin position="53"/>
        <end position="70"/>
    </location>
</feature>
<reference evidence="3" key="1">
    <citation type="submission" date="2018-06" db="EMBL/GenBank/DDBJ databases">
        <authorList>
            <person name="Zhirakovskaya E."/>
        </authorList>
    </citation>
    <scope>NUCLEOTIDE SEQUENCE</scope>
</reference>
<organism evidence="3">
    <name type="scientific">hydrothermal vent metagenome</name>
    <dbReference type="NCBI Taxonomy" id="652676"/>
    <lineage>
        <taxon>unclassified sequences</taxon>
        <taxon>metagenomes</taxon>
        <taxon>ecological metagenomes</taxon>
    </lineage>
</organism>
<name>A0A3B1A7P3_9ZZZZ</name>
<feature type="transmembrane region" description="Helical" evidence="1">
    <location>
        <begin position="26"/>
        <end position="46"/>
    </location>
</feature>
<feature type="transmembrane region" description="Helical" evidence="1">
    <location>
        <begin position="155"/>
        <end position="173"/>
    </location>
</feature>
<keyword evidence="1" id="KW-0812">Transmembrane</keyword>
<proteinExistence type="predicted"/>
<gene>
    <name evidence="3" type="ORF">MNBD_GAMMA17-2077</name>
</gene>
<evidence type="ECO:0000313" key="3">
    <source>
        <dbReference type="EMBL" id="VAW89734.1"/>
    </source>
</evidence>
<dbReference type="GO" id="GO:0016747">
    <property type="term" value="F:acyltransferase activity, transferring groups other than amino-acyl groups"/>
    <property type="evidence" value="ECO:0007669"/>
    <property type="project" value="InterPro"/>
</dbReference>
<feature type="transmembrane region" description="Helical" evidence="1">
    <location>
        <begin position="120"/>
        <end position="143"/>
    </location>
</feature>
<dbReference type="EMBL" id="UOFQ01000151">
    <property type="protein sequence ID" value="VAW89734.1"/>
    <property type="molecule type" value="Genomic_DNA"/>
</dbReference>
<feature type="transmembrane region" description="Helical" evidence="1">
    <location>
        <begin position="90"/>
        <end position="108"/>
    </location>
</feature>
<accession>A0A3B1A7P3</accession>
<keyword evidence="1" id="KW-0472">Membrane</keyword>
<feature type="domain" description="Acyltransferase 3" evidence="2">
    <location>
        <begin position="2"/>
        <end position="171"/>
    </location>
</feature>
<evidence type="ECO:0000256" key="1">
    <source>
        <dbReference type="SAM" id="Phobius"/>
    </source>
</evidence>
<dbReference type="AlphaFoldDB" id="A0A3B1A7P3"/>
<sequence length="187" mass="21859">MLIPLFTLSFSIHRETFPVIDPLRNVIYFFPVYITGMLACQYRHIVDPFMEKYLGIIFIVFAVILAIQLTGEGHGAYQTKELFVFPHGYVDWPLLQKLMLCFLLIALFMKYSLSFRPLNYLADISFTIFFFHVYFYFLFNVLLGYQELNGDLLNWFIRGSASLLLCVITAWLGKMILGKRSRSIIGY</sequence>
<keyword evidence="1" id="KW-1133">Transmembrane helix</keyword>
<evidence type="ECO:0000259" key="2">
    <source>
        <dbReference type="Pfam" id="PF01757"/>
    </source>
</evidence>